<evidence type="ECO:0000256" key="1">
    <source>
        <dbReference type="ARBA" id="ARBA00023125"/>
    </source>
</evidence>
<dbReference type="InterPro" id="IPR050624">
    <property type="entry name" value="HTH-type_Tx_Regulator"/>
</dbReference>
<proteinExistence type="predicted"/>
<dbReference type="AlphaFoldDB" id="A0AAE3DVC1"/>
<dbReference type="PANTHER" id="PTHR43479:SF11">
    <property type="entry name" value="ACREF_ENVCD OPERON REPRESSOR-RELATED"/>
    <property type="match status" value="1"/>
</dbReference>
<dbReference type="PROSITE" id="PS50977">
    <property type="entry name" value="HTH_TETR_2"/>
    <property type="match status" value="1"/>
</dbReference>
<feature type="domain" description="HTH tetR-type" evidence="3">
    <location>
        <begin position="7"/>
        <end position="67"/>
    </location>
</feature>
<protein>
    <submittedName>
        <fullName evidence="4">TetR/AcrR family transcriptional regulator</fullName>
    </submittedName>
</protein>
<evidence type="ECO:0000256" key="2">
    <source>
        <dbReference type="PROSITE-ProRule" id="PRU00335"/>
    </source>
</evidence>
<dbReference type="Pfam" id="PF00440">
    <property type="entry name" value="TetR_N"/>
    <property type="match status" value="1"/>
</dbReference>
<reference evidence="4 5" key="1">
    <citation type="submission" date="2021-10" db="EMBL/GenBank/DDBJ databases">
        <title>Anaerobic single-cell dispensing facilitates the cultivation of human gut bacteria.</title>
        <authorList>
            <person name="Afrizal A."/>
        </authorList>
    </citation>
    <scope>NUCLEOTIDE SEQUENCE [LARGE SCALE GENOMIC DNA]</scope>
    <source>
        <strain evidence="4 5">CLA-AA-H277</strain>
    </source>
</reference>
<feature type="DNA-binding region" description="H-T-H motif" evidence="2">
    <location>
        <begin position="30"/>
        <end position="49"/>
    </location>
</feature>
<comment type="caution">
    <text evidence="4">The sequence shown here is derived from an EMBL/GenBank/DDBJ whole genome shotgun (WGS) entry which is preliminary data.</text>
</comment>
<evidence type="ECO:0000313" key="5">
    <source>
        <dbReference type="Proteomes" id="UP001197875"/>
    </source>
</evidence>
<dbReference type="EMBL" id="JAJEPR010000041">
    <property type="protein sequence ID" value="MCC2191170.1"/>
    <property type="molecule type" value="Genomic_DNA"/>
</dbReference>
<keyword evidence="1 2" id="KW-0238">DNA-binding</keyword>
<keyword evidence="5" id="KW-1185">Reference proteome</keyword>
<dbReference type="RefSeq" id="WP_227616130.1">
    <property type="nucleotide sequence ID" value="NZ_JAJEPR010000041.1"/>
</dbReference>
<dbReference type="PROSITE" id="PS01081">
    <property type="entry name" value="HTH_TETR_1"/>
    <property type="match status" value="1"/>
</dbReference>
<dbReference type="InterPro" id="IPR001647">
    <property type="entry name" value="HTH_TetR"/>
</dbReference>
<accession>A0AAE3DVC1</accession>
<dbReference type="Gene3D" id="1.10.357.10">
    <property type="entry name" value="Tetracycline Repressor, domain 2"/>
    <property type="match status" value="1"/>
</dbReference>
<dbReference type="PRINTS" id="PR00455">
    <property type="entry name" value="HTHTETR"/>
</dbReference>
<evidence type="ECO:0000313" key="4">
    <source>
        <dbReference type="EMBL" id="MCC2191170.1"/>
    </source>
</evidence>
<name>A0AAE3DVC1_9FIRM</name>
<dbReference type="GO" id="GO:0003677">
    <property type="term" value="F:DNA binding"/>
    <property type="evidence" value="ECO:0007669"/>
    <property type="project" value="UniProtKB-UniRule"/>
</dbReference>
<dbReference type="Proteomes" id="UP001197875">
    <property type="component" value="Unassembled WGS sequence"/>
</dbReference>
<dbReference type="SUPFAM" id="SSF46689">
    <property type="entry name" value="Homeodomain-like"/>
    <property type="match status" value="1"/>
</dbReference>
<dbReference type="InterPro" id="IPR009057">
    <property type="entry name" value="Homeodomain-like_sf"/>
</dbReference>
<dbReference type="InterPro" id="IPR023772">
    <property type="entry name" value="DNA-bd_HTH_TetR-type_CS"/>
</dbReference>
<organism evidence="4 5">
    <name type="scientific">Fusicatenibacter faecihominis</name>
    <dbReference type="NCBI Taxonomy" id="2881276"/>
    <lineage>
        <taxon>Bacteria</taxon>
        <taxon>Bacillati</taxon>
        <taxon>Bacillota</taxon>
        <taxon>Clostridia</taxon>
        <taxon>Lachnospirales</taxon>
        <taxon>Lachnospiraceae</taxon>
        <taxon>Fusicatenibacter</taxon>
    </lineage>
</organism>
<dbReference type="PANTHER" id="PTHR43479">
    <property type="entry name" value="ACREF/ENVCD OPERON REPRESSOR-RELATED"/>
    <property type="match status" value="1"/>
</dbReference>
<evidence type="ECO:0000259" key="3">
    <source>
        <dbReference type="PROSITE" id="PS50977"/>
    </source>
</evidence>
<gene>
    <name evidence="4" type="ORF">LKD71_15455</name>
</gene>
<sequence>MREEKKAEKRQELVGVCLDCFVEKGLTVATTKDLCKAAKLQNGGIYYYFSAKEEIVLACAEEAISRIEKAAFAIVLEDISDIKSMMDHLGELADKMSPTMRFLVSVCVSREYGEKVKPSLVRLAARYPYYTGKIAEILGCTDEEVAPFVHLSILAINNYMIFAERALFDPQIEAVKKELSRLAERKGRNNR</sequence>